<accession>A0A8S2DA24</accession>
<protein>
    <submittedName>
        <fullName evidence="1">Uncharacterized protein</fullName>
    </submittedName>
</protein>
<gene>
    <name evidence="1" type="ORF">OVA965_LOCUS6677</name>
    <name evidence="2" type="ORF">TMI583_LOCUS6673</name>
</gene>
<proteinExistence type="predicted"/>
<dbReference type="Proteomes" id="UP000682733">
    <property type="component" value="Unassembled WGS sequence"/>
</dbReference>
<reference evidence="1" key="1">
    <citation type="submission" date="2021-02" db="EMBL/GenBank/DDBJ databases">
        <authorList>
            <person name="Nowell W R."/>
        </authorList>
    </citation>
    <scope>NUCLEOTIDE SEQUENCE</scope>
</reference>
<evidence type="ECO:0000313" key="2">
    <source>
        <dbReference type="EMBL" id="CAF3626685.1"/>
    </source>
</evidence>
<sequence length="204" mass="23565">MQQVHTEQNIRCKRYSLSTVPPCCDQRLIVLLNAVRKNSARWVISNKNFVKEKTIVNADLPSLKHLLIIQYLVDKRIYRFASEAREYLKPILSGLRTNLTPLDITTTIAKNKRTSVFERRAADLIEHISCVFQNIFDITEIYDATPIIKFGEITRQNLTDIQIAIRNKQDLATQSQTANCDDIIYLKELDKIVINSVKQPSNYL</sequence>
<dbReference type="EMBL" id="CAJNOK010002038">
    <property type="protein sequence ID" value="CAF0841719.1"/>
    <property type="molecule type" value="Genomic_DNA"/>
</dbReference>
<evidence type="ECO:0000313" key="1">
    <source>
        <dbReference type="EMBL" id="CAF0841719.1"/>
    </source>
</evidence>
<name>A0A8S2DA24_9BILA</name>
<dbReference type="AlphaFoldDB" id="A0A8S2DA24"/>
<comment type="caution">
    <text evidence="1">The sequence shown here is derived from an EMBL/GenBank/DDBJ whole genome shotgun (WGS) entry which is preliminary data.</text>
</comment>
<organism evidence="1 3">
    <name type="scientific">Didymodactylos carnosus</name>
    <dbReference type="NCBI Taxonomy" id="1234261"/>
    <lineage>
        <taxon>Eukaryota</taxon>
        <taxon>Metazoa</taxon>
        <taxon>Spiralia</taxon>
        <taxon>Gnathifera</taxon>
        <taxon>Rotifera</taxon>
        <taxon>Eurotatoria</taxon>
        <taxon>Bdelloidea</taxon>
        <taxon>Philodinida</taxon>
        <taxon>Philodinidae</taxon>
        <taxon>Didymodactylos</taxon>
    </lineage>
</organism>
<dbReference type="EMBL" id="CAJOBA010002038">
    <property type="protein sequence ID" value="CAF3626685.1"/>
    <property type="molecule type" value="Genomic_DNA"/>
</dbReference>
<evidence type="ECO:0000313" key="3">
    <source>
        <dbReference type="Proteomes" id="UP000677228"/>
    </source>
</evidence>
<dbReference type="Proteomes" id="UP000677228">
    <property type="component" value="Unassembled WGS sequence"/>
</dbReference>